<organism evidence="1 2">
    <name type="scientific">Galactobacter valiniphilus</name>
    <dbReference type="NCBI Taxonomy" id="2676122"/>
    <lineage>
        <taxon>Bacteria</taxon>
        <taxon>Bacillati</taxon>
        <taxon>Actinomycetota</taxon>
        <taxon>Actinomycetes</taxon>
        <taxon>Micrococcales</taxon>
        <taxon>Micrococcaceae</taxon>
        <taxon>Galactobacter</taxon>
    </lineage>
</organism>
<evidence type="ECO:0000313" key="1">
    <source>
        <dbReference type="EMBL" id="RII41293.1"/>
    </source>
</evidence>
<dbReference type="RefSeq" id="WP_119425586.1">
    <property type="nucleotide sequence ID" value="NZ_QQXK01000030.1"/>
</dbReference>
<accession>A0A399J710</accession>
<sequence>MSENPVVDPDDFTSSALLAARFNAMINSAAASRPASVRQLLDPRASVTIPTQENGPQDGACLPMLQAAALYLHFAAQVDDDAREVFATVEAGFTGLPVETDYARAWLGLTIHVVDDETGSYYTRTSDEAITEAVYEALLSIDPEATLD</sequence>
<name>A0A399J710_9MICC</name>
<dbReference type="Proteomes" id="UP000265419">
    <property type="component" value="Unassembled WGS sequence"/>
</dbReference>
<dbReference type="EMBL" id="QQXK01000030">
    <property type="protein sequence ID" value="RII41293.1"/>
    <property type="molecule type" value="Genomic_DNA"/>
</dbReference>
<proteinExistence type="predicted"/>
<gene>
    <name evidence="1" type="ORF">DWB68_13195</name>
</gene>
<comment type="caution">
    <text evidence="1">The sequence shown here is derived from an EMBL/GenBank/DDBJ whole genome shotgun (WGS) entry which is preliminary data.</text>
</comment>
<protein>
    <submittedName>
        <fullName evidence="1">Uncharacterized protein</fullName>
    </submittedName>
</protein>
<reference evidence="1 2" key="1">
    <citation type="submission" date="2018-07" db="EMBL/GenBank/DDBJ databases">
        <title>Arthrobacter sp. nov., isolated from raw cow's milk with high bacterial count.</title>
        <authorList>
            <person name="Hahne J."/>
            <person name="Isele D."/>
            <person name="Lipski A."/>
        </authorList>
    </citation>
    <scope>NUCLEOTIDE SEQUENCE [LARGE SCALE GENOMIC DNA]</scope>
    <source>
        <strain evidence="1 2">JZ R-35</strain>
    </source>
</reference>
<keyword evidence="2" id="KW-1185">Reference proteome</keyword>
<evidence type="ECO:0000313" key="2">
    <source>
        <dbReference type="Proteomes" id="UP000265419"/>
    </source>
</evidence>
<dbReference type="AlphaFoldDB" id="A0A399J710"/>